<reference evidence="9" key="1">
    <citation type="submission" date="2022-03" db="EMBL/GenBank/DDBJ databases">
        <title>A functionally conserved STORR gene fusion in Papaver species that diverged 16.8 million years ago.</title>
        <authorList>
            <person name="Catania T."/>
        </authorList>
    </citation>
    <scope>NUCLEOTIDE SEQUENCE</scope>
    <source>
        <strain evidence="9">S-191538</strain>
    </source>
</reference>
<dbReference type="AlphaFoldDB" id="A0AA41V817"/>
<feature type="domain" description="Peptidase M3A/M3B catalytic" evidence="8">
    <location>
        <begin position="2"/>
        <end position="67"/>
    </location>
</feature>
<evidence type="ECO:0000256" key="7">
    <source>
        <dbReference type="RuleBase" id="RU003435"/>
    </source>
</evidence>
<comment type="cofactor">
    <cofactor evidence="7">
        <name>Zn(2+)</name>
        <dbReference type="ChEBI" id="CHEBI:29105"/>
    </cofactor>
    <text evidence="7">Binds 1 zinc ion.</text>
</comment>
<keyword evidence="3 7" id="KW-0479">Metal-binding</keyword>
<keyword evidence="10" id="KW-1185">Reference proteome</keyword>
<dbReference type="PANTHER" id="PTHR11804">
    <property type="entry name" value="PROTEASE M3 THIMET OLIGOPEPTIDASE-RELATED"/>
    <property type="match status" value="1"/>
</dbReference>
<comment type="similarity">
    <text evidence="1 7">Belongs to the peptidase M3 family.</text>
</comment>
<evidence type="ECO:0000256" key="3">
    <source>
        <dbReference type="ARBA" id="ARBA00022723"/>
    </source>
</evidence>
<dbReference type="GO" id="GO:0046872">
    <property type="term" value="F:metal ion binding"/>
    <property type="evidence" value="ECO:0007669"/>
    <property type="project" value="UniProtKB-UniRule"/>
</dbReference>
<comment type="caution">
    <text evidence="9">The sequence shown here is derived from an EMBL/GenBank/DDBJ whole genome shotgun (WGS) entry which is preliminary data.</text>
</comment>
<evidence type="ECO:0000259" key="8">
    <source>
        <dbReference type="Pfam" id="PF01432"/>
    </source>
</evidence>
<dbReference type="PANTHER" id="PTHR11804:SF83">
    <property type="entry name" value="LD37516P"/>
    <property type="match status" value="1"/>
</dbReference>
<sequence>MKMATVEKAEQLLEKLRTASWGPAVQDMEDLQKFSQEQGAVEANDLSHWDISFWSERLRESKYDINE</sequence>
<dbReference type="Gene3D" id="1.10.1370.10">
    <property type="entry name" value="Neurolysin, domain 3"/>
    <property type="match status" value="1"/>
</dbReference>
<dbReference type="GO" id="GO:0004222">
    <property type="term" value="F:metalloendopeptidase activity"/>
    <property type="evidence" value="ECO:0007669"/>
    <property type="project" value="InterPro"/>
</dbReference>
<name>A0AA41V817_PAPNU</name>
<evidence type="ECO:0000313" key="10">
    <source>
        <dbReference type="Proteomes" id="UP001177140"/>
    </source>
</evidence>
<keyword evidence="5 7" id="KW-0862">Zinc</keyword>
<keyword evidence="6 7" id="KW-0482">Metalloprotease</keyword>
<evidence type="ECO:0000256" key="4">
    <source>
        <dbReference type="ARBA" id="ARBA00022801"/>
    </source>
</evidence>
<dbReference type="InterPro" id="IPR024077">
    <property type="entry name" value="Neurolysin/TOP_dom2"/>
</dbReference>
<keyword evidence="2 7" id="KW-0645">Protease</keyword>
<dbReference type="EMBL" id="JAJJMA010143256">
    <property type="protein sequence ID" value="MCL7034219.1"/>
    <property type="molecule type" value="Genomic_DNA"/>
</dbReference>
<proteinExistence type="inferred from homology"/>
<dbReference type="Pfam" id="PF01432">
    <property type="entry name" value="Peptidase_M3"/>
    <property type="match status" value="1"/>
</dbReference>
<dbReference type="GO" id="GO:0006518">
    <property type="term" value="P:peptide metabolic process"/>
    <property type="evidence" value="ECO:0007669"/>
    <property type="project" value="TreeGrafter"/>
</dbReference>
<accession>A0AA41V817</accession>
<feature type="non-terminal residue" evidence="9">
    <location>
        <position position="1"/>
    </location>
</feature>
<evidence type="ECO:0000256" key="1">
    <source>
        <dbReference type="ARBA" id="ARBA00006040"/>
    </source>
</evidence>
<keyword evidence="4 7" id="KW-0378">Hydrolase</keyword>
<gene>
    <name evidence="9" type="ORF">MKW94_024158</name>
</gene>
<dbReference type="SUPFAM" id="SSF55486">
    <property type="entry name" value="Metalloproteases ('zincins'), catalytic domain"/>
    <property type="match status" value="1"/>
</dbReference>
<evidence type="ECO:0000256" key="6">
    <source>
        <dbReference type="ARBA" id="ARBA00023049"/>
    </source>
</evidence>
<protein>
    <recommendedName>
        <fullName evidence="8">Peptidase M3A/M3B catalytic domain-containing protein</fullName>
    </recommendedName>
</protein>
<dbReference type="Proteomes" id="UP001177140">
    <property type="component" value="Unassembled WGS sequence"/>
</dbReference>
<evidence type="ECO:0000313" key="9">
    <source>
        <dbReference type="EMBL" id="MCL7034219.1"/>
    </source>
</evidence>
<evidence type="ECO:0000256" key="5">
    <source>
        <dbReference type="ARBA" id="ARBA00022833"/>
    </source>
</evidence>
<dbReference type="GO" id="GO:0006508">
    <property type="term" value="P:proteolysis"/>
    <property type="evidence" value="ECO:0007669"/>
    <property type="project" value="UniProtKB-KW"/>
</dbReference>
<dbReference type="InterPro" id="IPR045090">
    <property type="entry name" value="Pept_M3A_M3B"/>
</dbReference>
<dbReference type="InterPro" id="IPR001567">
    <property type="entry name" value="Pept_M3A_M3B_dom"/>
</dbReference>
<evidence type="ECO:0000256" key="2">
    <source>
        <dbReference type="ARBA" id="ARBA00022670"/>
    </source>
</evidence>
<organism evidence="9 10">
    <name type="scientific">Papaver nudicaule</name>
    <name type="common">Iceland poppy</name>
    <dbReference type="NCBI Taxonomy" id="74823"/>
    <lineage>
        <taxon>Eukaryota</taxon>
        <taxon>Viridiplantae</taxon>
        <taxon>Streptophyta</taxon>
        <taxon>Embryophyta</taxon>
        <taxon>Tracheophyta</taxon>
        <taxon>Spermatophyta</taxon>
        <taxon>Magnoliopsida</taxon>
        <taxon>Ranunculales</taxon>
        <taxon>Papaveraceae</taxon>
        <taxon>Papaveroideae</taxon>
        <taxon>Papaver</taxon>
    </lineage>
</organism>